<evidence type="ECO:0000313" key="4">
    <source>
        <dbReference type="EMBL" id="MFH5772638.1"/>
    </source>
</evidence>
<dbReference type="Proteomes" id="UP001609376">
    <property type="component" value="Unassembled WGS sequence"/>
</dbReference>
<evidence type="ECO:0000259" key="3">
    <source>
        <dbReference type="Pfam" id="PF00188"/>
    </source>
</evidence>
<dbReference type="Gene3D" id="3.40.33.10">
    <property type="entry name" value="CAP"/>
    <property type="match status" value="1"/>
</dbReference>
<gene>
    <name evidence="4" type="ORF">ACHFJ0_00220</name>
</gene>
<accession>A0ABW7LE58</accession>
<dbReference type="InterPro" id="IPR014044">
    <property type="entry name" value="CAP_dom"/>
</dbReference>
<keyword evidence="2" id="KW-0732">Signal</keyword>
<evidence type="ECO:0000256" key="2">
    <source>
        <dbReference type="SAM" id="SignalP"/>
    </source>
</evidence>
<proteinExistence type="predicted"/>
<feature type="signal peptide" evidence="2">
    <location>
        <begin position="1"/>
        <end position="26"/>
    </location>
</feature>
<evidence type="ECO:0000313" key="5">
    <source>
        <dbReference type="Proteomes" id="UP001609376"/>
    </source>
</evidence>
<organism evidence="4 5">
    <name type="scientific">Paracoccus broussonetiae subsp. drimophilus</name>
    <dbReference type="NCBI Taxonomy" id="3373869"/>
    <lineage>
        <taxon>Bacteria</taxon>
        <taxon>Pseudomonadati</taxon>
        <taxon>Pseudomonadota</taxon>
        <taxon>Alphaproteobacteria</taxon>
        <taxon>Rhodobacterales</taxon>
        <taxon>Paracoccaceae</taxon>
        <taxon>Paracoccus</taxon>
        <taxon>Paracoccus broussonetiae</taxon>
    </lineage>
</organism>
<dbReference type="CDD" id="cd05379">
    <property type="entry name" value="CAP_bacterial"/>
    <property type="match status" value="1"/>
</dbReference>
<dbReference type="PANTHER" id="PTHR31157">
    <property type="entry name" value="SCP DOMAIN-CONTAINING PROTEIN"/>
    <property type="match status" value="1"/>
</dbReference>
<name>A0ABW7LE58_9RHOB</name>
<dbReference type="PANTHER" id="PTHR31157:SF1">
    <property type="entry name" value="SCP DOMAIN-CONTAINING PROTEIN"/>
    <property type="match status" value="1"/>
</dbReference>
<evidence type="ECO:0000256" key="1">
    <source>
        <dbReference type="SAM" id="MobiDB-lite"/>
    </source>
</evidence>
<sequence length="182" mass="18956">MRMPGYQGRVALTMVLLLPLACTQTAGTISYHAPGYPDVQASAPGRAECRATSSEQNAAAAARTNATRRAHGLPALRSDPRLARAAAAQACDMARRGTMTHSGSHSSGPMQRAKAQGYAPRIAAENIAAGPYDLTGVLSVWAGSRGHVDNILIPQLQDFGIGSAVGADGRTVFWSAVYAAPR</sequence>
<comment type="caution">
    <text evidence="4">The sequence shown here is derived from an EMBL/GenBank/DDBJ whole genome shotgun (WGS) entry which is preliminary data.</text>
</comment>
<reference evidence="4 5" key="1">
    <citation type="submission" date="2024-10" db="EMBL/GenBank/DDBJ databases">
        <title>Paracoccus drimophilus sp. nov., a novel bacterium from corn roots in Hunan.</title>
        <authorList>
            <person name="Li X."/>
        </authorList>
    </citation>
    <scope>NUCLEOTIDE SEQUENCE [LARGE SCALE GENOMIC DNA]</scope>
    <source>
        <strain evidence="4 5">NGMCC 1.201697</strain>
    </source>
</reference>
<keyword evidence="5" id="KW-1185">Reference proteome</keyword>
<feature type="domain" description="SCP" evidence="3">
    <location>
        <begin position="63"/>
        <end position="178"/>
    </location>
</feature>
<dbReference type="RefSeq" id="WP_395130961.1">
    <property type="nucleotide sequence ID" value="NZ_JBIMPR010000001.1"/>
</dbReference>
<feature type="region of interest" description="Disordered" evidence="1">
    <location>
        <begin position="54"/>
        <end position="76"/>
    </location>
</feature>
<protein>
    <submittedName>
        <fullName evidence="4">CAP domain-containing protein</fullName>
    </submittedName>
</protein>
<dbReference type="EMBL" id="JBIMPR010000001">
    <property type="protein sequence ID" value="MFH5772638.1"/>
    <property type="molecule type" value="Genomic_DNA"/>
</dbReference>
<dbReference type="Pfam" id="PF00188">
    <property type="entry name" value="CAP"/>
    <property type="match status" value="1"/>
</dbReference>
<dbReference type="InterPro" id="IPR035940">
    <property type="entry name" value="CAP_sf"/>
</dbReference>
<dbReference type="SUPFAM" id="SSF55797">
    <property type="entry name" value="PR-1-like"/>
    <property type="match status" value="1"/>
</dbReference>
<feature type="chain" id="PRO_5047188618" evidence="2">
    <location>
        <begin position="27"/>
        <end position="182"/>
    </location>
</feature>